<keyword evidence="1" id="KW-0001">2Fe-2S</keyword>
<organism evidence="7 8">
    <name type="scientific">Paraferrimonas sedimenticola</name>
    <dbReference type="NCBI Taxonomy" id="375674"/>
    <lineage>
        <taxon>Bacteria</taxon>
        <taxon>Pseudomonadati</taxon>
        <taxon>Pseudomonadota</taxon>
        <taxon>Gammaproteobacteria</taxon>
        <taxon>Alteromonadales</taxon>
        <taxon>Ferrimonadaceae</taxon>
        <taxon>Paraferrimonas</taxon>
    </lineage>
</organism>
<evidence type="ECO:0000256" key="4">
    <source>
        <dbReference type="ARBA" id="ARBA00023004"/>
    </source>
</evidence>
<keyword evidence="2" id="KW-0479">Metal-binding</keyword>
<dbReference type="AlphaFoldDB" id="A0AA37RXG6"/>
<evidence type="ECO:0000256" key="1">
    <source>
        <dbReference type="ARBA" id="ARBA00022714"/>
    </source>
</evidence>
<evidence type="ECO:0000313" key="7">
    <source>
        <dbReference type="EMBL" id="GLP96407.1"/>
    </source>
</evidence>
<evidence type="ECO:0000256" key="2">
    <source>
        <dbReference type="ARBA" id="ARBA00022723"/>
    </source>
</evidence>
<evidence type="ECO:0000256" key="3">
    <source>
        <dbReference type="ARBA" id="ARBA00023002"/>
    </source>
</evidence>
<dbReference type="Gene3D" id="2.102.10.10">
    <property type="entry name" value="Rieske [2Fe-2S] iron-sulphur domain"/>
    <property type="match status" value="1"/>
</dbReference>
<dbReference type="RefSeq" id="WP_095505160.1">
    <property type="nucleotide sequence ID" value="NZ_BSNC01000004.1"/>
</dbReference>
<reference evidence="7" key="1">
    <citation type="journal article" date="2014" name="Int. J. Syst. Evol. Microbiol.">
        <title>Complete genome sequence of Corynebacterium casei LMG S-19264T (=DSM 44701T), isolated from a smear-ripened cheese.</title>
        <authorList>
            <consortium name="US DOE Joint Genome Institute (JGI-PGF)"/>
            <person name="Walter F."/>
            <person name="Albersmeier A."/>
            <person name="Kalinowski J."/>
            <person name="Ruckert C."/>
        </authorList>
    </citation>
    <scope>NUCLEOTIDE SEQUENCE</scope>
    <source>
        <strain evidence="7">NBRC 101628</strain>
    </source>
</reference>
<dbReference type="Pfam" id="PF00355">
    <property type="entry name" value="Rieske"/>
    <property type="match status" value="1"/>
</dbReference>
<dbReference type="GO" id="GO:0046872">
    <property type="term" value="F:metal ion binding"/>
    <property type="evidence" value="ECO:0007669"/>
    <property type="project" value="UniProtKB-KW"/>
</dbReference>
<comment type="caution">
    <text evidence="7">The sequence shown here is derived from an EMBL/GenBank/DDBJ whole genome shotgun (WGS) entry which is preliminary data.</text>
</comment>
<evidence type="ECO:0000313" key="8">
    <source>
        <dbReference type="Proteomes" id="UP001161422"/>
    </source>
</evidence>
<sequence length="406" mass="46640">MLINLWYVAEWSDKVKDKPVKAKLLGQNLVLFRDLEGKVKALADVCLHRGGSLSGGWVNKKRDCVVCPYHGWEYNGKGKCEKIPSEGEDFEVPPRFKVDSYPVEERYGMIWVFMGDLDEKERYEIPPLPEFEDPEFRGLPAEFTWKAEASRVVENGIDIAHASFVHPVFGYPSTAGDNFIDVVEKHDDWATSTNVMFPPALKGGFLGWRNWIRKDKQETRVHPTWYLNGMTVRIQIDLRPGWKIVMFDANTPVDEHTTRTFAYQFRSFMKSPLFDKGSIKRLNTILKEDADIVEASNPYYLPETLANEVSVKSDKFMSTFRMARRKHIEEKGWQIDLEARDKFQGRKVLTVQSPVRKAAEMEGQGWVFEKMPTVAPIKEPAEMKAFEKEVEGLTTESANSDKAIVD</sequence>
<name>A0AA37RXG6_9GAMM</name>
<dbReference type="EMBL" id="BSNC01000004">
    <property type="protein sequence ID" value="GLP96407.1"/>
    <property type="molecule type" value="Genomic_DNA"/>
</dbReference>
<dbReference type="Proteomes" id="UP001161422">
    <property type="component" value="Unassembled WGS sequence"/>
</dbReference>
<keyword evidence="3" id="KW-0560">Oxidoreductase</keyword>
<dbReference type="GO" id="GO:0016491">
    <property type="term" value="F:oxidoreductase activity"/>
    <property type="evidence" value="ECO:0007669"/>
    <property type="project" value="UniProtKB-KW"/>
</dbReference>
<dbReference type="Gene3D" id="3.90.380.10">
    <property type="entry name" value="Naphthalene 1,2-dioxygenase Alpha Subunit, Chain A, domain 1"/>
    <property type="match status" value="1"/>
</dbReference>
<dbReference type="PANTHER" id="PTHR21266">
    <property type="entry name" value="IRON-SULFUR DOMAIN CONTAINING PROTEIN"/>
    <property type="match status" value="1"/>
</dbReference>
<dbReference type="PANTHER" id="PTHR21266:SF60">
    <property type="entry name" value="3-KETOSTEROID-9-ALPHA-MONOOXYGENASE, OXYGENASE COMPONENT"/>
    <property type="match status" value="1"/>
</dbReference>
<evidence type="ECO:0000256" key="5">
    <source>
        <dbReference type="ARBA" id="ARBA00023014"/>
    </source>
</evidence>
<dbReference type="GO" id="GO:0051537">
    <property type="term" value="F:2 iron, 2 sulfur cluster binding"/>
    <property type="evidence" value="ECO:0007669"/>
    <property type="project" value="UniProtKB-KW"/>
</dbReference>
<keyword evidence="4" id="KW-0408">Iron</keyword>
<keyword evidence="5" id="KW-0411">Iron-sulfur</keyword>
<dbReference type="SUPFAM" id="SSF50022">
    <property type="entry name" value="ISP domain"/>
    <property type="match status" value="1"/>
</dbReference>
<protein>
    <recommendedName>
        <fullName evidence="6">Rieske domain-containing protein</fullName>
    </recommendedName>
</protein>
<evidence type="ECO:0000259" key="6">
    <source>
        <dbReference type="PROSITE" id="PS51296"/>
    </source>
</evidence>
<dbReference type="Pfam" id="PF19112">
    <property type="entry name" value="VanA_C"/>
    <property type="match status" value="1"/>
</dbReference>
<dbReference type="InterPro" id="IPR036922">
    <property type="entry name" value="Rieske_2Fe-2S_sf"/>
</dbReference>
<reference evidence="7" key="2">
    <citation type="submission" date="2023-01" db="EMBL/GenBank/DDBJ databases">
        <title>Draft genome sequence of Paraferrimonas sedimenticola strain NBRC 101628.</title>
        <authorList>
            <person name="Sun Q."/>
            <person name="Mori K."/>
        </authorList>
    </citation>
    <scope>NUCLEOTIDE SEQUENCE</scope>
    <source>
        <strain evidence="7">NBRC 101628</strain>
    </source>
</reference>
<feature type="domain" description="Rieske" evidence="6">
    <location>
        <begin position="6"/>
        <end position="112"/>
    </location>
</feature>
<dbReference type="PROSITE" id="PS51296">
    <property type="entry name" value="RIESKE"/>
    <property type="match status" value="1"/>
</dbReference>
<proteinExistence type="predicted"/>
<dbReference type="InterPro" id="IPR050584">
    <property type="entry name" value="Cholesterol_7-desaturase"/>
</dbReference>
<dbReference type="InterPro" id="IPR017941">
    <property type="entry name" value="Rieske_2Fe-2S"/>
</dbReference>
<keyword evidence="8" id="KW-1185">Reference proteome</keyword>
<accession>A0AA37RXG6</accession>
<dbReference type="SUPFAM" id="SSF55961">
    <property type="entry name" value="Bet v1-like"/>
    <property type="match status" value="1"/>
</dbReference>
<dbReference type="InterPro" id="IPR044043">
    <property type="entry name" value="VanA_C_cat"/>
</dbReference>
<gene>
    <name evidence="7" type="ORF">GCM10007895_17130</name>
</gene>